<organism evidence="1 2">
    <name type="scientific">Gigaspora margarita</name>
    <dbReference type="NCBI Taxonomy" id="4874"/>
    <lineage>
        <taxon>Eukaryota</taxon>
        <taxon>Fungi</taxon>
        <taxon>Fungi incertae sedis</taxon>
        <taxon>Mucoromycota</taxon>
        <taxon>Glomeromycotina</taxon>
        <taxon>Glomeromycetes</taxon>
        <taxon>Diversisporales</taxon>
        <taxon>Gigasporaceae</taxon>
        <taxon>Gigaspora</taxon>
    </lineage>
</organism>
<name>A0ABN7WSM3_GIGMA</name>
<dbReference type="Proteomes" id="UP000789901">
    <property type="component" value="Unassembled WGS sequence"/>
</dbReference>
<reference evidence="1 2" key="1">
    <citation type="submission" date="2021-06" db="EMBL/GenBank/DDBJ databases">
        <authorList>
            <person name="Kallberg Y."/>
            <person name="Tangrot J."/>
            <person name="Rosling A."/>
        </authorList>
    </citation>
    <scope>NUCLEOTIDE SEQUENCE [LARGE SCALE GENOMIC DNA]</scope>
    <source>
        <strain evidence="1 2">120-4 pot B 10/14</strain>
    </source>
</reference>
<evidence type="ECO:0000313" key="1">
    <source>
        <dbReference type="EMBL" id="CAG8838706.1"/>
    </source>
</evidence>
<proteinExistence type="predicted"/>
<protein>
    <submittedName>
        <fullName evidence="1">30823_t:CDS:1</fullName>
    </submittedName>
</protein>
<dbReference type="EMBL" id="CAJVQB010058758">
    <property type="protein sequence ID" value="CAG8838706.1"/>
    <property type="molecule type" value="Genomic_DNA"/>
</dbReference>
<keyword evidence="2" id="KW-1185">Reference proteome</keyword>
<comment type="caution">
    <text evidence="1">The sequence shown here is derived from an EMBL/GenBank/DDBJ whole genome shotgun (WGS) entry which is preliminary data.</text>
</comment>
<gene>
    <name evidence="1" type="ORF">GMARGA_LOCUS34110</name>
</gene>
<feature type="non-terminal residue" evidence="1">
    <location>
        <position position="1"/>
    </location>
</feature>
<evidence type="ECO:0000313" key="2">
    <source>
        <dbReference type="Proteomes" id="UP000789901"/>
    </source>
</evidence>
<accession>A0ABN7WSM3</accession>
<sequence length="60" mass="7452">KETYVETCKEESKLKKFFKKLFKRKEKEYKVEENFWSWDTIDIESFCLTSIKKNYEISLN</sequence>